<dbReference type="PANTHER" id="PTHR34666">
    <property type="entry name" value="EXPRESSED PROTEIN"/>
    <property type="match status" value="1"/>
</dbReference>
<gene>
    <name evidence="1" type="ORF">Cni_G03299</name>
</gene>
<evidence type="ECO:0000313" key="1">
    <source>
        <dbReference type="EMBL" id="WOK94594.1"/>
    </source>
</evidence>
<dbReference type="AlphaFoldDB" id="A0AAQ3JQU4"/>
<protein>
    <submittedName>
        <fullName evidence="1">Uncharacterized protein</fullName>
    </submittedName>
</protein>
<keyword evidence="2" id="KW-1185">Reference proteome</keyword>
<name>A0AAQ3JQU4_9LILI</name>
<dbReference type="PANTHER" id="PTHR34666:SF9">
    <property type="entry name" value="EXPRESSED PROTEIN"/>
    <property type="match status" value="1"/>
</dbReference>
<dbReference type="EMBL" id="CP136890">
    <property type="protein sequence ID" value="WOK94594.1"/>
    <property type="molecule type" value="Genomic_DNA"/>
</dbReference>
<accession>A0AAQ3JQU4</accession>
<evidence type="ECO:0000313" key="2">
    <source>
        <dbReference type="Proteomes" id="UP001327560"/>
    </source>
</evidence>
<reference evidence="1 2" key="1">
    <citation type="submission" date="2023-10" db="EMBL/GenBank/DDBJ databases">
        <title>Chromosome-scale genome assembly provides insights into flower coloration mechanisms of Canna indica.</title>
        <authorList>
            <person name="Li C."/>
        </authorList>
    </citation>
    <scope>NUCLEOTIDE SEQUENCE [LARGE SCALE GENOMIC DNA]</scope>
    <source>
        <tissue evidence="1">Flower</tissue>
    </source>
</reference>
<sequence length="184" mass="20496">MEEFSFPTVIARSHDDHLPFPKLTSTNSLWFHSPEADSSHLRRSFSQAGATVATPCRRAAAIRRPTSPTVLSDCGGDNDAERMDMLWEDFNDEINRFALDHGDRGATPKGSRRRSMGMDTLAAEAGLRAENELHGEPVGMPALAVSKSGPLRRKPGLAEMLRMLKKMFLVQKTHSSKRRSKHQN</sequence>
<proteinExistence type="predicted"/>
<dbReference type="Proteomes" id="UP001327560">
    <property type="component" value="Chromosome 1"/>
</dbReference>
<organism evidence="1 2">
    <name type="scientific">Canna indica</name>
    <name type="common">Indian-shot</name>
    <dbReference type="NCBI Taxonomy" id="4628"/>
    <lineage>
        <taxon>Eukaryota</taxon>
        <taxon>Viridiplantae</taxon>
        <taxon>Streptophyta</taxon>
        <taxon>Embryophyta</taxon>
        <taxon>Tracheophyta</taxon>
        <taxon>Spermatophyta</taxon>
        <taxon>Magnoliopsida</taxon>
        <taxon>Liliopsida</taxon>
        <taxon>Zingiberales</taxon>
        <taxon>Cannaceae</taxon>
        <taxon>Canna</taxon>
    </lineage>
</organism>